<dbReference type="GO" id="GO:1901137">
    <property type="term" value="P:carbohydrate derivative biosynthetic process"/>
    <property type="evidence" value="ECO:0007669"/>
    <property type="project" value="UniProtKB-ARBA"/>
</dbReference>
<dbReference type="PANTHER" id="PTHR45947:SF3">
    <property type="entry name" value="SULFOQUINOVOSYL TRANSFERASE SQD2"/>
    <property type="match status" value="1"/>
</dbReference>
<feature type="transmembrane region" description="Helical" evidence="3">
    <location>
        <begin position="242"/>
        <end position="264"/>
    </location>
</feature>
<keyword evidence="3" id="KW-0812">Transmembrane</keyword>
<dbReference type="Pfam" id="PF13439">
    <property type="entry name" value="Glyco_transf_4"/>
    <property type="match status" value="1"/>
</dbReference>
<feature type="transmembrane region" description="Helical" evidence="3">
    <location>
        <begin position="73"/>
        <end position="93"/>
    </location>
</feature>
<dbReference type="Proteomes" id="UP000006461">
    <property type="component" value="Chromosome"/>
</dbReference>
<evidence type="ECO:0000256" key="1">
    <source>
        <dbReference type="ARBA" id="ARBA00022676"/>
    </source>
</evidence>
<protein>
    <submittedName>
        <fullName evidence="5">Phosphatidylinositol alpha-mannosyltransferase</fullName>
    </submittedName>
</protein>
<feature type="transmembrane region" description="Helical" evidence="3">
    <location>
        <begin position="42"/>
        <end position="61"/>
    </location>
</feature>
<accession>I4ER77</accession>
<proteinExistence type="predicted"/>
<evidence type="ECO:0000313" key="6">
    <source>
        <dbReference type="Proteomes" id="UP000006461"/>
    </source>
</evidence>
<feature type="transmembrane region" description="Helical" evidence="3">
    <location>
        <begin position="319"/>
        <end position="344"/>
    </location>
</feature>
<dbReference type="Gene3D" id="3.40.50.2000">
    <property type="entry name" value="Glycogen Phosphorylase B"/>
    <property type="match status" value="2"/>
</dbReference>
<feature type="domain" description="Glycosyltransferase subfamily 4-like N-terminal" evidence="4">
    <location>
        <begin position="515"/>
        <end position="673"/>
    </location>
</feature>
<keyword evidence="2" id="KW-0808">Transferase</keyword>
<organism evidence="5 6">
    <name type="scientific">Modestobacter italicus (strain DSM 44449 / CECT 9708 / BC 501)</name>
    <dbReference type="NCBI Taxonomy" id="2732864"/>
    <lineage>
        <taxon>Bacteria</taxon>
        <taxon>Bacillati</taxon>
        <taxon>Actinomycetota</taxon>
        <taxon>Actinomycetes</taxon>
        <taxon>Geodermatophilales</taxon>
        <taxon>Geodermatophilaceae</taxon>
        <taxon>Modestobacter</taxon>
    </lineage>
</organism>
<evidence type="ECO:0000259" key="4">
    <source>
        <dbReference type="Pfam" id="PF13439"/>
    </source>
</evidence>
<evidence type="ECO:0000256" key="2">
    <source>
        <dbReference type="ARBA" id="ARBA00022679"/>
    </source>
</evidence>
<dbReference type="HOGENOM" id="CLU_007928_0_0_11"/>
<keyword evidence="3" id="KW-1133">Transmembrane helix</keyword>
<sequence>MSRWTTVAELPPPPMPSVLPAPVDTAVRATTNGSTVGTGSSLVSVSVALVGGLSYGCSLLMTHLLGAAEYSSYAAAQSLLGMVGIVAAALTPLPLAHAVRTHPRGSRGRRDGVAFAWTVAAAAGLLSALVTGAIATTFAGSGLALAVGASALALFLIAPIDGLLQGELRFVRFASIKVAEIASRVVFSVAAVLLGWHAGGALVGFAVGAFAVLLIVPRALWRDSAWRPQVLSDRWRWAETGDIALTQLVVSVLIGADVVLVAVLGDGSAAAAGYQALSTLAKASVYVAAGTAVVAFPLLRSAGVDVHDVVRSTLRSFSLLSLSATAVVATVPGDLLGLVLPARYAGSDALLPALAVAGLGYATIALLATVLLGLRAYRRSQLGLLGAALVLPVSMLVGWEADSVRGLALGGALGAVAAAAALWALATPLLPSGSTARLASSLVLAAGLFALLQAARPHLVVWLTAVLVTGCAVLIGMRRGPRSAAAVESAADMPGQRGLRVLHLGFEDPAMPGAGGGSLRTHEVNRRLATRDHVTVLVQRFPGALDRVQDGVSYRHIGIGNGANRLTRLLGYMVCLPAAVRRHEADVVVEDFFAPISSLGAPAWTGRPTLGVVQWLNAEDKARQYKLPFPLVQKWGVRRHRRLVAVSLDVGQQLQALNPDAEVDVIGNAVAPEAFVPRPRLGVDVVFVGRLETEQKGLDLLLHGWAAACTDLGARLLVAGTGPDERRLRDLADELGISSQVDFLGWVSGAEKYELLASARLVAMPSRFETFGLVALEGMATGTPVVAFDLPCLRELLPEGCGHRVPDMTADAYGEALRARYTDLAWLEQARARGRVLAGHYDWDAVADRQRAVYAAVAGAAASTHPDLREAIQ</sequence>
<dbReference type="SUPFAM" id="SSF53756">
    <property type="entry name" value="UDP-Glycosyltransferase/glycogen phosphorylase"/>
    <property type="match status" value="1"/>
</dbReference>
<dbReference type="InterPro" id="IPR028098">
    <property type="entry name" value="Glyco_trans_4-like_N"/>
</dbReference>
<dbReference type="PATRIC" id="fig|477641.3.peg.410"/>
<keyword evidence="1" id="KW-0328">Glycosyltransferase</keyword>
<keyword evidence="3" id="KW-0472">Membrane</keyword>
<dbReference type="InterPro" id="IPR050194">
    <property type="entry name" value="Glycosyltransferase_grp1"/>
</dbReference>
<dbReference type="OMA" id="VEDFCAP"/>
<evidence type="ECO:0000313" key="5">
    <source>
        <dbReference type="EMBL" id="CCH85890.1"/>
    </source>
</evidence>
<feature type="transmembrane region" description="Helical" evidence="3">
    <location>
        <begin position="381"/>
        <end position="401"/>
    </location>
</feature>
<dbReference type="Pfam" id="PF13692">
    <property type="entry name" value="Glyco_trans_1_4"/>
    <property type="match status" value="1"/>
</dbReference>
<dbReference type="CDD" id="cd03801">
    <property type="entry name" value="GT4_PimA-like"/>
    <property type="match status" value="1"/>
</dbReference>
<feature type="transmembrane region" description="Helical" evidence="3">
    <location>
        <begin position="176"/>
        <end position="196"/>
    </location>
</feature>
<dbReference type="eggNOG" id="COG2244">
    <property type="taxonomic scope" value="Bacteria"/>
</dbReference>
<keyword evidence="6" id="KW-1185">Reference proteome</keyword>
<gene>
    <name evidence="5" type="ordered locus">MODMU_0432</name>
</gene>
<dbReference type="EMBL" id="FO203431">
    <property type="protein sequence ID" value="CCH85890.1"/>
    <property type="molecule type" value="Genomic_DNA"/>
</dbReference>
<name>I4ER77_MODI5</name>
<evidence type="ECO:0000256" key="3">
    <source>
        <dbReference type="SAM" id="Phobius"/>
    </source>
</evidence>
<dbReference type="KEGG" id="mmar:MODMU_0432"/>
<feature type="transmembrane region" description="Helical" evidence="3">
    <location>
        <begin position="114"/>
        <end position="136"/>
    </location>
</feature>
<dbReference type="eggNOG" id="COG0438">
    <property type="taxonomic scope" value="Bacteria"/>
</dbReference>
<reference evidence="5 6" key="1">
    <citation type="journal article" date="2012" name="J. Bacteriol.">
        <title>Genome Sequence of Radiation-Resistant Modestobacter marinus Strain BC501, a Representative Actinobacterium That Thrives on Calcareous Stone Surfaces.</title>
        <authorList>
            <person name="Normand P."/>
            <person name="Gury J."/>
            <person name="Pujic P."/>
            <person name="Chouaia B."/>
            <person name="Crotti E."/>
            <person name="Brusetti L."/>
            <person name="Daffonchio D."/>
            <person name="Vacherie B."/>
            <person name="Barbe V."/>
            <person name="Medigue C."/>
            <person name="Calteau A."/>
            <person name="Ghodhbane-Gtari F."/>
            <person name="Essoussi I."/>
            <person name="Nouioui I."/>
            <person name="Abbassi-Ghozzi I."/>
            <person name="Gtari M."/>
        </authorList>
    </citation>
    <scope>NUCLEOTIDE SEQUENCE [LARGE SCALE GENOMIC DNA]</scope>
    <source>
        <strain evidence="6">BC 501</strain>
    </source>
</reference>
<dbReference type="PANTHER" id="PTHR45947">
    <property type="entry name" value="SULFOQUINOVOSYL TRANSFERASE SQD2"/>
    <property type="match status" value="1"/>
</dbReference>
<dbReference type="STRING" id="477641.MODMU_0432"/>
<feature type="transmembrane region" description="Helical" evidence="3">
    <location>
        <begin position="350"/>
        <end position="374"/>
    </location>
</feature>
<feature type="transmembrane region" description="Helical" evidence="3">
    <location>
        <begin position="142"/>
        <end position="164"/>
    </location>
</feature>
<feature type="transmembrane region" description="Helical" evidence="3">
    <location>
        <begin position="276"/>
        <end position="299"/>
    </location>
</feature>
<feature type="transmembrane region" description="Helical" evidence="3">
    <location>
        <begin position="460"/>
        <end position="477"/>
    </location>
</feature>
<feature type="transmembrane region" description="Helical" evidence="3">
    <location>
        <begin position="438"/>
        <end position="454"/>
    </location>
</feature>
<feature type="transmembrane region" description="Helical" evidence="3">
    <location>
        <begin position="407"/>
        <end position="426"/>
    </location>
</feature>
<dbReference type="GO" id="GO:0016757">
    <property type="term" value="F:glycosyltransferase activity"/>
    <property type="evidence" value="ECO:0007669"/>
    <property type="project" value="UniProtKB-KW"/>
</dbReference>
<dbReference type="AlphaFoldDB" id="I4ER77"/>